<keyword evidence="4" id="KW-0762">Sugar transport</keyword>
<evidence type="ECO:0000256" key="10">
    <source>
        <dbReference type="ARBA" id="ARBA00023136"/>
    </source>
</evidence>
<dbReference type="CDD" id="cd00212">
    <property type="entry name" value="PTS_IIB_glc"/>
    <property type="match status" value="1"/>
</dbReference>
<evidence type="ECO:0000256" key="11">
    <source>
        <dbReference type="PROSITE-ProRule" id="PRU00421"/>
    </source>
</evidence>
<reference evidence="16 17" key="2">
    <citation type="submission" date="2015-03" db="EMBL/GenBank/DDBJ databases">
        <authorList>
            <person name="Chan K.-G."/>
        </authorList>
    </citation>
    <scope>NUCLEOTIDE SEQUENCE [LARGE SCALE GENOMIC DNA]</scope>
    <source>
        <strain evidence="16 17">RB-25</strain>
    </source>
</reference>
<reference evidence="16 17" key="1">
    <citation type="submission" date="2014-01" db="EMBL/GenBank/DDBJ databases">
        <title>Isolation of Serratia multitudinisentens RB-25 from Ex-Landfill site.</title>
        <authorList>
            <person name="Robson E.H.J."/>
        </authorList>
    </citation>
    <scope>NUCLEOTIDE SEQUENCE [LARGE SCALE GENOMIC DNA]</scope>
    <source>
        <strain evidence="16 17">RB-25</strain>
    </source>
</reference>
<dbReference type="InterPro" id="IPR003352">
    <property type="entry name" value="PTS_EIIC"/>
</dbReference>
<feature type="transmembrane region" description="Helical" evidence="12">
    <location>
        <begin position="335"/>
        <end position="352"/>
    </location>
</feature>
<evidence type="ECO:0000256" key="2">
    <source>
        <dbReference type="ARBA" id="ARBA00022448"/>
    </source>
</evidence>
<feature type="transmembrane region" description="Helical" evidence="12">
    <location>
        <begin position="306"/>
        <end position="328"/>
    </location>
</feature>
<dbReference type="OrthoDB" id="7571469at2"/>
<dbReference type="Gene3D" id="3.30.1360.60">
    <property type="entry name" value="Glucose permease domain IIB"/>
    <property type="match status" value="1"/>
</dbReference>
<dbReference type="PANTHER" id="PTHR30009">
    <property type="entry name" value="CYTOCHROME C-TYPE SYNTHESIS PROTEIN AND PTS TRANSMEMBRANE COMPONENT"/>
    <property type="match status" value="1"/>
</dbReference>
<keyword evidence="2" id="KW-0813">Transport</keyword>
<feature type="domain" description="PTS EIIB type-1" evidence="14">
    <location>
        <begin position="420"/>
        <end position="502"/>
    </location>
</feature>
<dbReference type="InterPro" id="IPR001127">
    <property type="entry name" value="PTS_EIIA_1_perm"/>
</dbReference>
<evidence type="ECO:0000256" key="4">
    <source>
        <dbReference type="ARBA" id="ARBA00022597"/>
    </source>
</evidence>
<dbReference type="GO" id="GO:0008982">
    <property type="term" value="F:protein-N(PI)-phosphohistidine-sugar phosphotransferase activity"/>
    <property type="evidence" value="ECO:0007669"/>
    <property type="project" value="InterPro"/>
</dbReference>
<gene>
    <name evidence="16" type="ORF">Z042_19735</name>
</gene>
<comment type="subcellular location">
    <subcellularLocation>
        <location evidence="1">Cell membrane</location>
        <topology evidence="1">Multi-pass membrane protein</topology>
    </subcellularLocation>
</comment>
<accession>W0LHW0</accession>
<dbReference type="GO" id="GO:0090563">
    <property type="term" value="F:protein-phosphocysteine-sugar phosphotransferase activity"/>
    <property type="evidence" value="ECO:0007669"/>
    <property type="project" value="TreeGrafter"/>
</dbReference>
<evidence type="ECO:0000259" key="13">
    <source>
        <dbReference type="PROSITE" id="PS51093"/>
    </source>
</evidence>
<dbReference type="InterPro" id="IPR013013">
    <property type="entry name" value="PTS_EIIC_1"/>
</dbReference>
<dbReference type="AlphaFoldDB" id="W0LHW0"/>
<dbReference type="KEGG" id="sfo:Z042_19735"/>
<dbReference type="PROSITE" id="PS51098">
    <property type="entry name" value="PTS_EIIB_TYPE_1"/>
    <property type="match status" value="1"/>
</dbReference>
<feature type="transmembrane region" description="Helical" evidence="12">
    <location>
        <begin position="46"/>
        <end position="70"/>
    </location>
</feature>
<feature type="transmembrane region" description="Helical" evidence="12">
    <location>
        <begin position="118"/>
        <end position="135"/>
    </location>
</feature>
<feature type="transmembrane region" description="Helical" evidence="12">
    <location>
        <begin position="155"/>
        <end position="175"/>
    </location>
</feature>
<feature type="active site" description="Phosphocysteine intermediate; for EIIB activity" evidence="11">
    <location>
        <position position="442"/>
    </location>
</feature>
<dbReference type="GO" id="GO:0009401">
    <property type="term" value="P:phosphoenolpyruvate-dependent sugar phosphotransferase system"/>
    <property type="evidence" value="ECO:0007669"/>
    <property type="project" value="UniProtKB-KW"/>
</dbReference>
<keyword evidence="6" id="KW-0598">Phosphotransferase system</keyword>
<dbReference type="InterPro" id="IPR018113">
    <property type="entry name" value="PTrfase_EIIB_Cys"/>
</dbReference>
<protein>
    <submittedName>
        <fullName evidence="16">PTS N-acetyl glucosamine transporter subunits IIABC</fullName>
    </submittedName>
</protein>
<keyword evidence="8" id="KW-0418">Kinase</keyword>
<organism evidence="16 17">
    <name type="scientific">Chania multitudinisentens RB-25</name>
    <dbReference type="NCBI Taxonomy" id="1441930"/>
    <lineage>
        <taxon>Bacteria</taxon>
        <taxon>Pseudomonadati</taxon>
        <taxon>Pseudomonadota</taxon>
        <taxon>Gammaproteobacteria</taxon>
        <taxon>Enterobacterales</taxon>
        <taxon>Yersiniaceae</taxon>
        <taxon>Chania</taxon>
    </lineage>
</organism>
<evidence type="ECO:0000256" key="8">
    <source>
        <dbReference type="ARBA" id="ARBA00022777"/>
    </source>
</evidence>
<keyword evidence="5" id="KW-0808">Transferase</keyword>
<evidence type="ECO:0000256" key="9">
    <source>
        <dbReference type="ARBA" id="ARBA00022989"/>
    </source>
</evidence>
<dbReference type="PANTHER" id="PTHR30009:SF4">
    <property type="entry name" value="PTS SYSTEM N-ACETYLGLUCOSAMINE-SPECIFIC EIICBA COMPONENT"/>
    <property type="match status" value="1"/>
</dbReference>
<dbReference type="Pfam" id="PF00358">
    <property type="entry name" value="PTS_EIIA_1"/>
    <property type="match status" value="1"/>
</dbReference>
<feature type="transmembrane region" description="Helical" evidence="12">
    <location>
        <begin position="82"/>
        <end position="106"/>
    </location>
</feature>
<dbReference type="PATRIC" id="fig|1441930.4.peg.3896"/>
<keyword evidence="10 12" id="KW-0472">Membrane</keyword>
<evidence type="ECO:0000256" key="3">
    <source>
        <dbReference type="ARBA" id="ARBA00022475"/>
    </source>
</evidence>
<dbReference type="GO" id="GO:0016301">
    <property type="term" value="F:kinase activity"/>
    <property type="evidence" value="ECO:0007669"/>
    <property type="project" value="UniProtKB-KW"/>
</dbReference>
<evidence type="ECO:0000259" key="14">
    <source>
        <dbReference type="PROSITE" id="PS51098"/>
    </source>
</evidence>
<evidence type="ECO:0000256" key="6">
    <source>
        <dbReference type="ARBA" id="ARBA00022683"/>
    </source>
</evidence>
<feature type="transmembrane region" description="Helical" evidence="12">
    <location>
        <begin position="358"/>
        <end position="378"/>
    </location>
</feature>
<evidence type="ECO:0000256" key="7">
    <source>
        <dbReference type="ARBA" id="ARBA00022692"/>
    </source>
</evidence>
<dbReference type="InterPro" id="IPR036878">
    <property type="entry name" value="Glu_permease_IIB"/>
</dbReference>
<keyword evidence="17" id="KW-1185">Reference proteome</keyword>
<dbReference type="GO" id="GO:0005886">
    <property type="term" value="C:plasma membrane"/>
    <property type="evidence" value="ECO:0007669"/>
    <property type="project" value="UniProtKB-SubCell"/>
</dbReference>
<evidence type="ECO:0000313" key="16">
    <source>
        <dbReference type="EMBL" id="AHG21585.1"/>
    </source>
</evidence>
<dbReference type="PROSITE" id="PS00371">
    <property type="entry name" value="PTS_EIIA_TYPE_1_HIS"/>
    <property type="match status" value="1"/>
</dbReference>
<dbReference type="STRING" id="1441930.Z042_19735"/>
<feature type="domain" description="PTS EIIC type-1" evidence="15">
    <location>
        <begin position="1"/>
        <end position="394"/>
    </location>
</feature>
<dbReference type="Pfam" id="PF00367">
    <property type="entry name" value="PTS_EIIB"/>
    <property type="match status" value="1"/>
</dbReference>
<evidence type="ECO:0000256" key="12">
    <source>
        <dbReference type="SAM" id="Phobius"/>
    </source>
</evidence>
<dbReference type="NCBIfam" id="TIGR00826">
    <property type="entry name" value="EIIB_glc"/>
    <property type="match status" value="1"/>
</dbReference>
<dbReference type="NCBIfam" id="TIGR00830">
    <property type="entry name" value="PTBA"/>
    <property type="match status" value="1"/>
</dbReference>
<proteinExistence type="predicted"/>
<dbReference type="InterPro" id="IPR010974">
    <property type="entry name" value="PTS_IIBC_nag"/>
</dbReference>
<sequence>MNILSYLQKVGRALMVPVATLPAAAILMGVGYWIDPVSWGGDNALAALFIKSGAAIIDNMAVLFAVGVAYGMSKDKDGAAALTGFVGFLVLTTLCSPGAVAMIQKIPVDQVPAAFGKIQNQFVGILVGIISAEVYNRFSSVELPKALSFFSGRRLVPILISFLMILVAFIMMYVWPVVFSSLVNFGEHIQKLGSAGAGIYAFFNRLLIPVGLHHALNSVFWFDVAGINDIPNFLGGQQSIESGKAIVGITGRYQAGFFPIMMFGLPGAALAIYHCARPENKAKVLGIMLAGAFASFFTGITEPLEFSFMFVAPVLYVIHAVLTGISVFIAASMQWISGFGFSAGLVDMMLWVRNPLATHWYMLIPQGLVFFVIYYVVFRFTISKFNLMTPGRELAVAGDETDGYDVNVNSDAGKDENETVTLARRYVGAIGGSENLTGIDACITRLRLNVKDSALVNDVLAKRLGASGVIRLNKQSVQVIVGTRAELIASAMRNIVAAGPIPAASAPAVGAADVKPQAVPNAPKAAFQTLVAPVTGDVVALDQVPDEAFASKAVGDGVAIRPTDKTVVAPADGTVVKIFNTNHAFCLETDKGAEIVVHMGIDTVALNGQGFKRLVEEGTEVKMGQPILEMDLEYLNANARSMISPVVVSNTDDYAGLTAFATGQVVAGQTPLFEIQK</sequence>
<dbReference type="SUPFAM" id="SSF55604">
    <property type="entry name" value="Glucose permease domain IIB"/>
    <property type="match status" value="1"/>
</dbReference>
<feature type="domain" description="PTS EIIA type-1" evidence="13">
    <location>
        <begin position="546"/>
        <end position="650"/>
    </location>
</feature>
<evidence type="ECO:0000259" key="15">
    <source>
        <dbReference type="PROSITE" id="PS51103"/>
    </source>
</evidence>
<dbReference type="InterPro" id="IPR001996">
    <property type="entry name" value="PTS_IIB_1"/>
</dbReference>
<dbReference type="PROSITE" id="PS51103">
    <property type="entry name" value="PTS_EIIC_TYPE_1"/>
    <property type="match status" value="1"/>
</dbReference>
<dbReference type="eggNOG" id="COG2190">
    <property type="taxonomic scope" value="Bacteria"/>
</dbReference>
<name>W0LHW0_9GAMM</name>
<feature type="transmembrane region" description="Helical" evidence="12">
    <location>
        <begin position="12"/>
        <end position="34"/>
    </location>
</feature>
<dbReference type="GO" id="GO:0015764">
    <property type="term" value="P:N-acetylglucosamine transport"/>
    <property type="evidence" value="ECO:0007669"/>
    <property type="project" value="TreeGrafter"/>
</dbReference>
<dbReference type="HOGENOM" id="CLU_012312_1_3_6"/>
<dbReference type="PROSITE" id="PS51093">
    <property type="entry name" value="PTS_EIIA_TYPE_1"/>
    <property type="match status" value="1"/>
</dbReference>
<feature type="transmembrane region" description="Helical" evidence="12">
    <location>
        <begin position="257"/>
        <end position="275"/>
    </location>
</feature>
<dbReference type="NCBIfam" id="TIGR01998">
    <property type="entry name" value="PTS-II-BC-nag"/>
    <property type="match status" value="1"/>
</dbReference>
<dbReference type="SUPFAM" id="SSF51261">
    <property type="entry name" value="Duplicated hybrid motif"/>
    <property type="match status" value="1"/>
</dbReference>
<dbReference type="GO" id="GO:0019866">
    <property type="term" value="C:organelle inner membrane"/>
    <property type="evidence" value="ECO:0007669"/>
    <property type="project" value="InterPro"/>
</dbReference>
<dbReference type="PROSITE" id="PS01035">
    <property type="entry name" value="PTS_EIIB_TYPE_1_CYS"/>
    <property type="match status" value="1"/>
</dbReference>
<keyword evidence="7 12" id="KW-0812">Transmembrane</keyword>
<keyword evidence="9 12" id="KW-1133">Transmembrane helix</keyword>
<dbReference type="Proteomes" id="UP000019030">
    <property type="component" value="Chromosome"/>
</dbReference>
<dbReference type="GO" id="GO:0015572">
    <property type="term" value="F:N-acetylglucosamine transmembrane transporter activity"/>
    <property type="evidence" value="ECO:0007669"/>
    <property type="project" value="InterPro"/>
</dbReference>
<dbReference type="InterPro" id="IPR011055">
    <property type="entry name" value="Dup_hybrid_motif"/>
</dbReference>
<dbReference type="Pfam" id="PF02378">
    <property type="entry name" value="PTS_EIIC"/>
    <property type="match status" value="1"/>
</dbReference>
<evidence type="ECO:0000313" key="17">
    <source>
        <dbReference type="Proteomes" id="UP000019030"/>
    </source>
</evidence>
<dbReference type="RefSeq" id="WP_024911512.1">
    <property type="nucleotide sequence ID" value="NZ_CP007044.2"/>
</dbReference>
<keyword evidence="3" id="KW-1003">Cell membrane</keyword>
<evidence type="ECO:0000256" key="5">
    <source>
        <dbReference type="ARBA" id="ARBA00022679"/>
    </source>
</evidence>
<dbReference type="EMBL" id="CP007044">
    <property type="protein sequence ID" value="AHG21585.1"/>
    <property type="molecule type" value="Genomic_DNA"/>
</dbReference>
<dbReference type="Gene3D" id="2.70.70.10">
    <property type="entry name" value="Glucose Permease (Domain IIA)"/>
    <property type="match status" value="1"/>
</dbReference>
<dbReference type="FunFam" id="2.70.70.10:FF:000001">
    <property type="entry name" value="PTS system glucose-specific IIA component"/>
    <property type="match status" value="1"/>
</dbReference>
<feature type="transmembrane region" description="Helical" evidence="12">
    <location>
        <begin position="282"/>
        <end position="300"/>
    </location>
</feature>
<dbReference type="CDD" id="cd00210">
    <property type="entry name" value="PTS_IIA_glc"/>
    <property type="match status" value="1"/>
</dbReference>
<dbReference type="eggNOG" id="COG1264">
    <property type="taxonomic scope" value="Bacteria"/>
</dbReference>
<evidence type="ECO:0000256" key="1">
    <source>
        <dbReference type="ARBA" id="ARBA00004651"/>
    </source>
</evidence>
<dbReference type="InterPro" id="IPR050429">
    <property type="entry name" value="PTS_Glucose_EIICBA"/>
</dbReference>
<dbReference type="eggNOG" id="COG1263">
    <property type="taxonomic scope" value="Bacteria"/>
</dbReference>